<feature type="transmembrane region" description="Helical" evidence="1">
    <location>
        <begin position="248"/>
        <end position="268"/>
    </location>
</feature>
<reference evidence="3" key="2">
    <citation type="submission" date="2011-02" db="EMBL/GenBank/DDBJ databases">
        <title>The complete genome of Fluviicola taffensis DSM 16823.</title>
        <authorList>
            <consortium name="US DOE Joint Genome Institute (JGI-PGF)"/>
            <person name="Lucas S."/>
            <person name="Copeland A."/>
            <person name="Lapidus A."/>
            <person name="Bruce D."/>
            <person name="Goodwin L."/>
            <person name="Pitluck S."/>
            <person name="Kyrpides N."/>
            <person name="Mavromatis K."/>
            <person name="Ivanova N."/>
            <person name="Mikhailova N."/>
            <person name="Pagani I."/>
            <person name="Chertkov O."/>
            <person name="Detter J.C."/>
            <person name="Han C."/>
            <person name="Tapia R."/>
            <person name="Land M."/>
            <person name="Hauser L."/>
            <person name="Markowitz V."/>
            <person name="Cheng J.-F."/>
            <person name="Hugenholtz P."/>
            <person name="Woyke T."/>
            <person name="Wu D."/>
            <person name="Tindall B."/>
            <person name="Pomrenke H.G."/>
            <person name="Brambilla E."/>
            <person name="Klenk H.-P."/>
            <person name="Eisen J.A."/>
        </authorList>
    </citation>
    <scope>NUCLEOTIDE SEQUENCE [LARGE SCALE GENOMIC DNA]</scope>
    <source>
        <strain evidence="3">DSM 16823 / RW262 / RW262</strain>
    </source>
</reference>
<dbReference type="Proteomes" id="UP000007463">
    <property type="component" value="Chromosome"/>
</dbReference>
<evidence type="ECO:0000313" key="2">
    <source>
        <dbReference type="EMBL" id="AEA42671.1"/>
    </source>
</evidence>
<name>F2IHB6_FLUTR</name>
<keyword evidence="1" id="KW-0472">Membrane</keyword>
<feature type="transmembrane region" description="Helical" evidence="1">
    <location>
        <begin position="186"/>
        <end position="204"/>
    </location>
</feature>
<feature type="transmembrane region" description="Helical" evidence="1">
    <location>
        <begin position="163"/>
        <end position="179"/>
    </location>
</feature>
<dbReference type="KEGG" id="fte:Fluta_0667"/>
<dbReference type="RefSeq" id="WP_013685443.1">
    <property type="nucleotide sequence ID" value="NC_015321.1"/>
</dbReference>
<gene>
    <name evidence="2" type="ordered locus">Fluta_0667</name>
</gene>
<feature type="transmembrane region" description="Helical" evidence="1">
    <location>
        <begin position="430"/>
        <end position="449"/>
    </location>
</feature>
<feature type="transmembrane region" description="Helical" evidence="1">
    <location>
        <begin position="119"/>
        <end position="143"/>
    </location>
</feature>
<accession>F2IHB6</accession>
<protein>
    <recommendedName>
        <fullName evidence="4">Glycosyltransferase RgtA/B/C/D-like domain-containing protein</fullName>
    </recommendedName>
</protein>
<reference evidence="2 3" key="1">
    <citation type="journal article" date="2011" name="Stand. Genomic Sci.">
        <title>Complete genome sequence of the gliding freshwater bacterium Fluviicola taffensis type strain (RW262).</title>
        <authorList>
            <person name="Woyke T."/>
            <person name="Chertkov O."/>
            <person name="Lapidus A."/>
            <person name="Nolan M."/>
            <person name="Lucas S."/>
            <person name="Del Rio T.G."/>
            <person name="Tice H."/>
            <person name="Cheng J.F."/>
            <person name="Tapia R."/>
            <person name="Han C."/>
            <person name="Goodwin L."/>
            <person name="Pitluck S."/>
            <person name="Liolios K."/>
            <person name="Pagani I."/>
            <person name="Ivanova N."/>
            <person name="Huntemann M."/>
            <person name="Mavromatis K."/>
            <person name="Mikhailova N."/>
            <person name="Pati A."/>
            <person name="Chen A."/>
            <person name="Palaniappan K."/>
            <person name="Land M."/>
            <person name="Hauser L."/>
            <person name="Brambilla E.M."/>
            <person name="Rohde M."/>
            <person name="Mwirichia R."/>
            <person name="Sikorski J."/>
            <person name="Tindall B.J."/>
            <person name="Goker M."/>
            <person name="Bristow J."/>
            <person name="Eisen J.A."/>
            <person name="Markowitz V."/>
            <person name="Hugenholtz P."/>
            <person name="Klenk H.P."/>
            <person name="Kyrpides N.C."/>
        </authorList>
    </citation>
    <scope>NUCLEOTIDE SEQUENCE [LARGE SCALE GENOMIC DNA]</scope>
    <source>
        <strain evidence="3">DSM 16823 / RW262 / RW262</strain>
    </source>
</reference>
<dbReference type="HOGENOM" id="CLU_565911_0_0_10"/>
<dbReference type="EMBL" id="CP002542">
    <property type="protein sequence ID" value="AEA42671.1"/>
    <property type="molecule type" value="Genomic_DNA"/>
</dbReference>
<keyword evidence="1" id="KW-1133">Transmembrane helix</keyword>
<evidence type="ECO:0000313" key="3">
    <source>
        <dbReference type="Proteomes" id="UP000007463"/>
    </source>
</evidence>
<proteinExistence type="predicted"/>
<dbReference type="AlphaFoldDB" id="F2IHB6"/>
<evidence type="ECO:0008006" key="4">
    <source>
        <dbReference type="Google" id="ProtNLM"/>
    </source>
</evidence>
<keyword evidence="1" id="KW-0812">Transmembrane</keyword>
<evidence type="ECO:0000256" key="1">
    <source>
        <dbReference type="SAM" id="Phobius"/>
    </source>
</evidence>
<keyword evidence="3" id="KW-1185">Reference proteome</keyword>
<sequence length="482" mass="55508">MVFTLVLIFFTWFVWRLKIVDLSRTNLLAGWGIKVLFGILFMVIHTKLYGIGEITVDWEEYMDDSVTLNHVAYQSIGDYLKFLLGFNSEVDVDYYLAHTNHWSAGDLDLMNDSRNVLRLNSLIVFISQGNVYIHVLFFSFFSFLGLREIFNAFKNRIFYKKQLFWYALFLFPSLGFWTSSILKEPLMITGFALILNGLLGELTFKSRVWRFALGFGLMLSFKPYVLACLLLALPVYFLGKFVFQKRVLLAPVFMLGLVMLMFGISSSLRSNVTHRLTRMQFDFMNVGRGGVHANADSCYYYFRTDQYADLKFLDQGQLQVLKPVKAKKVTFGMSYPFEDITLKPTDGPWRIDFIGTECGSYIELTPINANFGQLIKNIPEALVNASFRPVIGDPGGRLKWVNILETFGLLILFLFGIWRNRKHRSSEERNVIVFLLVFSIILLVLIGWTTPVLGALVRYRLPAYLAIFLISVMGSKPFKFKT</sequence>
<dbReference type="OrthoDB" id="1466112at2"/>
<dbReference type="eggNOG" id="ENOG502ZMIV">
    <property type="taxonomic scope" value="Bacteria"/>
</dbReference>
<dbReference type="STRING" id="755732.Fluta_0667"/>
<feature type="transmembrane region" description="Helical" evidence="1">
    <location>
        <begin position="461"/>
        <end position="478"/>
    </location>
</feature>
<organism evidence="2 3">
    <name type="scientific">Fluviicola taffensis (strain DSM 16823 / NCIMB 13979 / RW262)</name>
    <dbReference type="NCBI Taxonomy" id="755732"/>
    <lineage>
        <taxon>Bacteria</taxon>
        <taxon>Pseudomonadati</taxon>
        <taxon>Bacteroidota</taxon>
        <taxon>Flavobacteriia</taxon>
        <taxon>Flavobacteriales</taxon>
        <taxon>Crocinitomicaceae</taxon>
        <taxon>Fluviicola</taxon>
    </lineage>
</organism>